<reference evidence="1" key="1">
    <citation type="journal article" date="2021" name="Proc. Natl. Acad. Sci. U.S.A.">
        <title>A Catalog of Tens of Thousands of Viruses from Human Metagenomes Reveals Hidden Associations with Chronic Diseases.</title>
        <authorList>
            <person name="Tisza M.J."/>
            <person name="Buck C.B."/>
        </authorList>
    </citation>
    <scope>NUCLEOTIDE SEQUENCE</scope>
    <source>
        <strain evidence="1">Ct2nF21</strain>
    </source>
</reference>
<protein>
    <submittedName>
        <fullName evidence="1">Cyanase</fullName>
    </submittedName>
</protein>
<name>A0A8S5NFT7_9CAUD</name>
<proteinExistence type="predicted"/>
<dbReference type="EMBL" id="BK015162">
    <property type="protein sequence ID" value="DAD93566.1"/>
    <property type="molecule type" value="Genomic_DNA"/>
</dbReference>
<sequence>MKKQYEFFERMRIKYVIALMHDNYKKADAYLQAMQTFREGVTEFNIVDGFRLHDEIMSAIDFGTRMWKMRRKKEKRGAQ</sequence>
<accession>A0A8S5NFT7</accession>
<organism evidence="1">
    <name type="scientific">Podoviridae sp. ct2nF21</name>
    <dbReference type="NCBI Taxonomy" id="2826537"/>
    <lineage>
        <taxon>Viruses</taxon>
        <taxon>Duplodnaviria</taxon>
        <taxon>Heunggongvirae</taxon>
        <taxon>Uroviricota</taxon>
        <taxon>Caudoviricetes</taxon>
    </lineage>
</organism>
<evidence type="ECO:0000313" key="1">
    <source>
        <dbReference type="EMBL" id="DAD93566.1"/>
    </source>
</evidence>